<accession>W6MNF5</accession>
<gene>
    <name evidence="2" type="ORF">KUCA_T00002534001</name>
</gene>
<keyword evidence="3" id="KW-1185">Reference proteome</keyword>
<dbReference type="GeneID" id="34519952"/>
<dbReference type="EMBL" id="HG793127">
    <property type="protein sequence ID" value="CDK26562.1"/>
    <property type="molecule type" value="Genomic_DNA"/>
</dbReference>
<reference evidence="2" key="2">
    <citation type="submission" date="2014-02" db="EMBL/GenBank/DDBJ databases">
        <title>Complete DNA sequence of /Kuraishia capsulata/ illustrates novel genomic features among budding yeasts (/Saccharomycotina/).</title>
        <authorList>
            <person name="Morales L."/>
            <person name="Noel B."/>
            <person name="Porcel B."/>
            <person name="Marcet-Houben M."/>
            <person name="Hullo M-F."/>
            <person name="Sacerdot C."/>
            <person name="Tekaia F."/>
            <person name="Leh-Louis V."/>
            <person name="Despons L."/>
            <person name="Khanna V."/>
            <person name="Aury J-M."/>
            <person name="Barbe V."/>
            <person name="Couloux A."/>
            <person name="Labadie K."/>
            <person name="Pelletier E."/>
            <person name="Souciet J-L."/>
            <person name="Boekhout T."/>
            <person name="Gabaldon T."/>
            <person name="Wincker P."/>
            <person name="Dujon B."/>
        </authorList>
    </citation>
    <scope>NUCLEOTIDE SEQUENCE</scope>
    <source>
        <strain evidence="2">CBS 1993</strain>
    </source>
</reference>
<organism evidence="2 3">
    <name type="scientific">Kuraishia capsulata CBS 1993</name>
    <dbReference type="NCBI Taxonomy" id="1382522"/>
    <lineage>
        <taxon>Eukaryota</taxon>
        <taxon>Fungi</taxon>
        <taxon>Dikarya</taxon>
        <taxon>Ascomycota</taxon>
        <taxon>Saccharomycotina</taxon>
        <taxon>Pichiomycetes</taxon>
        <taxon>Pichiales</taxon>
        <taxon>Pichiaceae</taxon>
        <taxon>Kuraishia</taxon>
    </lineage>
</organism>
<reference evidence="2" key="1">
    <citation type="submission" date="2013-12" db="EMBL/GenBank/DDBJ databases">
        <authorList>
            <person name="Genoscope - CEA"/>
        </authorList>
    </citation>
    <scope>NUCLEOTIDE SEQUENCE</scope>
    <source>
        <strain evidence="2">CBS 1993</strain>
    </source>
</reference>
<evidence type="ECO:0000313" key="3">
    <source>
        <dbReference type="Proteomes" id="UP000019384"/>
    </source>
</evidence>
<evidence type="ECO:0008006" key="4">
    <source>
        <dbReference type="Google" id="ProtNLM"/>
    </source>
</evidence>
<name>W6MNF5_9ASCO</name>
<keyword evidence="1" id="KW-0732">Signal</keyword>
<dbReference type="AlphaFoldDB" id="W6MNF5"/>
<sequence>MQFTKFIIASVLAAVASAELTVTDTITSCGPEVTNCPASSSSSVSVSSVVPVTKNATNSTPEITTYEGAGATAVGSFAVVGAAAIVGAAVLGL</sequence>
<evidence type="ECO:0000256" key="1">
    <source>
        <dbReference type="SAM" id="SignalP"/>
    </source>
</evidence>
<dbReference type="Proteomes" id="UP000019384">
    <property type="component" value="Unassembled WGS sequence"/>
</dbReference>
<protein>
    <recommendedName>
        <fullName evidence="4">Protein TOS6</fullName>
    </recommendedName>
</protein>
<dbReference type="HOGENOM" id="CLU_2400003_0_0_1"/>
<evidence type="ECO:0000313" key="2">
    <source>
        <dbReference type="EMBL" id="CDK26562.1"/>
    </source>
</evidence>
<feature type="signal peptide" evidence="1">
    <location>
        <begin position="1"/>
        <end position="18"/>
    </location>
</feature>
<proteinExistence type="predicted"/>
<dbReference type="RefSeq" id="XP_022458564.1">
    <property type="nucleotide sequence ID" value="XM_022602794.1"/>
</dbReference>
<feature type="chain" id="PRO_5004878518" description="Protein TOS6" evidence="1">
    <location>
        <begin position="19"/>
        <end position="93"/>
    </location>
</feature>